<dbReference type="GO" id="GO:0016020">
    <property type="term" value="C:membrane"/>
    <property type="evidence" value="ECO:0007669"/>
    <property type="project" value="TreeGrafter"/>
</dbReference>
<protein>
    <submittedName>
        <fullName evidence="2">Uncharacterized protein</fullName>
    </submittedName>
</protein>
<accession>A0A835VX62</accession>
<name>A0A835VX62_9CHLO</name>
<feature type="compositionally biased region" description="Low complexity" evidence="1">
    <location>
        <begin position="523"/>
        <end position="533"/>
    </location>
</feature>
<dbReference type="OrthoDB" id="1885901at2759"/>
<dbReference type="AlphaFoldDB" id="A0A835VX62"/>
<reference evidence="2" key="1">
    <citation type="journal article" date="2020" name="bioRxiv">
        <title>Comparative genomics of Chlamydomonas.</title>
        <authorList>
            <person name="Craig R.J."/>
            <person name="Hasan A.R."/>
            <person name="Ness R.W."/>
            <person name="Keightley P.D."/>
        </authorList>
    </citation>
    <scope>NUCLEOTIDE SEQUENCE</scope>
    <source>
        <strain evidence="2">CCAP 11/173</strain>
    </source>
</reference>
<dbReference type="Gene3D" id="3.30.460.10">
    <property type="entry name" value="Beta Polymerase, domain 2"/>
    <property type="match status" value="1"/>
</dbReference>
<proteinExistence type="predicted"/>
<organism evidence="2 3">
    <name type="scientific">Chlamydomonas schloesseri</name>
    <dbReference type="NCBI Taxonomy" id="2026947"/>
    <lineage>
        <taxon>Eukaryota</taxon>
        <taxon>Viridiplantae</taxon>
        <taxon>Chlorophyta</taxon>
        <taxon>core chlorophytes</taxon>
        <taxon>Chlorophyceae</taxon>
        <taxon>CS clade</taxon>
        <taxon>Chlamydomonadales</taxon>
        <taxon>Chlamydomonadaceae</taxon>
        <taxon>Chlamydomonas</taxon>
    </lineage>
</organism>
<dbReference type="Proteomes" id="UP000613740">
    <property type="component" value="Unassembled WGS sequence"/>
</dbReference>
<dbReference type="InterPro" id="IPR043519">
    <property type="entry name" value="NT_sf"/>
</dbReference>
<comment type="caution">
    <text evidence="2">The sequence shown here is derived from an EMBL/GenBank/DDBJ whole genome shotgun (WGS) entry which is preliminary data.</text>
</comment>
<evidence type="ECO:0000313" key="2">
    <source>
        <dbReference type="EMBL" id="KAG2429148.1"/>
    </source>
</evidence>
<dbReference type="PROSITE" id="PS50152">
    <property type="entry name" value="25A_SYNTH_3"/>
    <property type="match status" value="1"/>
</dbReference>
<dbReference type="GO" id="GO:0005654">
    <property type="term" value="C:nucleoplasm"/>
    <property type="evidence" value="ECO:0007669"/>
    <property type="project" value="TreeGrafter"/>
</dbReference>
<feature type="region of interest" description="Disordered" evidence="1">
    <location>
        <begin position="49"/>
        <end position="83"/>
    </location>
</feature>
<dbReference type="EMBL" id="JAEHOD010000088">
    <property type="protein sequence ID" value="KAG2429148.1"/>
    <property type="molecule type" value="Genomic_DNA"/>
</dbReference>
<evidence type="ECO:0000313" key="3">
    <source>
        <dbReference type="Proteomes" id="UP000613740"/>
    </source>
</evidence>
<evidence type="ECO:0000256" key="1">
    <source>
        <dbReference type="SAM" id="MobiDB-lite"/>
    </source>
</evidence>
<gene>
    <name evidence="2" type="ORF">HYH02_014183</name>
</gene>
<dbReference type="PANTHER" id="PTHR11258">
    <property type="entry name" value="2-5 OLIGOADENYLATE SYNTHETASE"/>
    <property type="match status" value="1"/>
</dbReference>
<feature type="region of interest" description="Disordered" evidence="1">
    <location>
        <begin position="509"/>
        <end position="558"/>
    </location>
</feature>
<dbReference type="SUPFAM" id="SSF81301">
    <property type="entry name" value="Nucleotidyltransferase"/>
    <property type="match status" value="1"/>
</dbReference>
<feature type="compositionally biased region" description="Gly residues" evidence="1">
    <location>
        <begin position="534"/>
        <end position="546"/>
    </location>
</feature>
<keyword evidence="3" id="KW-1185">Reference proteome</keyword>
<dbReference type="Gene3D" id="1.10.1410.20">
    <property type="entry name" value="2'-5'-oligoadenylate synthetase 1, domain 2"/>
    <property type="match status" value="1"/>
</dbReference>
<dbReference type="GO" id="GO:0003725">
    <property type="term" value="F:double-stranded RNA binding"/>
    <property type="evidence" value="ECO:0007669"/>
    <property type="project" value="TreeGrafter"/>
</dbReference>
<dbReference type="GO" id="GO:0001730">
    <property type="term" value="F:2'-5'-oligoadenylate synthetase activity"/>
    <property type="evidence" value="ECO:0007669"/>
    <property type="project" value="TreeGrafter"/>
</dbReference>
<sequence length="558" mass="59832">MRASLLAATTTAPVRPPLLLRRHQRGAAANSSSSLVAVTVSASATTAAGLARGTSSSSSSARCSSLGGSSSRPAGSSSYISTSTSRAQPVARAYTLQLHGFAEREGRYKKAPRRVEARAAQQAVFKRGQALLLEDPRVLKADLQSGRKQFAKGLNSVMQQFVKWAEEDSAAREAVDRVARTVQRVGTVKASRVIVAGSLGRGTDVTGAHDVDLLFFIHEWKNGIDLSTLAAWGDEAQMARVRREVKDALQRAQPSWRVEILNLAHYRNVLQVTLGGVKVDLLLLPDCAKGATLPQDAWALQQLQQLMRPAVFAHPDAAAYDQLRERATSPALNELLAAMPAEVKEVVRFVKGLYKLGLAPQEAERIRSFSLEVLVLAAHQQCQQTRWRRGLSANDYKLELFLDFLRRVVAAARERQQVIMVDAGMWGYRREAGEQFAHCWKGGDGTPDAIRIIHPCDPTCNLERGRVHRGASDWTTLVEMAEELLELLLGGQRGTVPVVVKALARVQVSSSSGGSSSGGAGGSSSSSSDCSSNAGGGHGGGAGAADGGWDTLNRGVGW</sequence>
<dbReference type="PANTHER" id="PTHR11258:SF11">
    <property type="entry name" value="C2H2-TYPE DOMAIN-CONTAINING PROTEIN"/>
    <property type="match status" value="1"/>
</dbReference>
<dbReference type="GO" id="GO:0005829">
    <property type="term" value="C:cytosol"/>
    <property type="evidence" value="ECO:0007669"/>
    <property type="project" value="TreeGrafter"/>
</dbReference>